<feature type="transmembrane region" description="Helical" evidence="1">
    <location>
        <begin position="50"/>
        <end position="74"/>
    </location>
</feature>
<keyword evidence="1" id="KW-0812">Transmembrane</keyword>
<accession>A0AAV0AHU8</accession>
<evidence type="ECO:0000313" key="3">
    <source>
        <dbReference type="Proteomes" id="UP001153365"/>
    </source>
</evidence>
<organism evidence="2 3">
    <name type="scientific">Phakopsora pachyrhizi</name>
    <name type="common">Asian soybean rust disease fungus</name>
    <dbReference type="NCBI Taxonomy" id="170000"/>
    <lineage>
        <taxon>Eukaryota</taxon>
        <taxon>Fungi</taxon>
        <taxon>Dikarya</taxon>
        <taxon>Basidiomycota</taxon>
        <taxon>Pucciniomycotina</taxon>
        <taxon>Pucciniomycetes</taxon>
        <taxon>Pucciniales</taxon>
        <taxon>Phakopsoraceae</taxon>
        <taxon>Phakopsora</taxon>
    </lineage>
</organism>
<comment type="caution">
    <text evidence="2">The sequence shown here is derived from an EMBL/GenBank/DDBJ whole genome shotgun (WGS) entry which is preliminary data.</text>
</comment>
<evidence type="ECO:0000313" key="2">
    <source>
        <dbReference type="EMBL" id="CAH7667117.1"/>
    </source>
</evidence>
<sequence>MILLLFNEMKLLAFVGEFFTPMLFFLLFFYSHSTILCSSVLLHCSTALLFFLIVLNLFILYLLLFCPFIFVLSLSCLSPLNPLFLCCP</sequence>
<gene>
    <name evidence="2" type="ORF">PPACK8108_LOCUS1502</name>
</gene>
<name>A0AAV0AHU8_PHAPC</name>
<keyword evidence="1" id="KW-0472">Membrane</keyword>
<dbReference type="AlphaFoldDB" id="A0AAV0AHU8"/>
<protein>
    <submittedName>
        <fullName evidence="2">Expressed protein</fullName>
    </submittedName>
</protein>
<keyword evidence="3" id="KW-1185">Reference proteome</keyword>
<reference evidence="2" key="1">
    <citation type="submission" date="2022-06" db="EMBL/GenBank/DDBJ databases">
        <authorList>
            <consortium name="SYNGENTA / RWTH Aachen University"/>
        </authorList>
    </citation>
    <scope>NUCLEOTIDE SEQUENCE</scope>
</reference>
<dbReference type="EMBL" id="CALTRL010000203">
    <property type="protein sequence ID" value="CAH7667117.1"/>
    <property type="molecule type" value="Genomic_DNA"/>
</dbReference>
<dbReference type="Proteomes" id="UP001153365">
    <property type="component" value="Unassembled WGS sequence"/>
</dbReference>
<evidence type="ECO:0000256" key="1">
    <source>
        <dbReference type="SAM" id="Phobius"/>
    </source>
</evidence>
<keyword evidence="1" id="KW-1133">Transmembrane helix</keyword>
<proteinExistence type="predicted"/>